<reference evidence="24 25" key="1">
    <citation type="submission" date="2024-08" db="EMBL/GenBank/DDBJ databases">
        <title>Insights into the chromosomal genome structure of Flemingia macrophylla.</title>
        <authorList>
            <person name="Ding Y."/>
            <person name="Zhao Y."/>
            <person name="Bi W."/>
            <person name="Wu M."/>
            <person name="Zhao G."/>
            <person name="Gong Y."/>
            <person name="Li W."/>
            <person name="Zhang P."/>
        </authorList>
    </citation>
    <scope>NUCLEOTIDE SEQUENCE [LARGE SCALE GENOMIC DNA]</scope>
    <source>
        <strain evidence="24">DYQJB</strain>
        <tissue evidence="24">Leaf</tissue>
    </source>
</reference>
<dbReference type="GO" id="GO:0008270">
    <property type="term" value="F:zinc ion binding"/>
    <property type="evidence" value="ECO:0007669"/>
    <property type="project" value="UniProtKB-KW"/>
</dbReference>
<dbReference type="InterPro" id="IPR007121">
    <property type="entry name" value="RNA_pol_bsu_CS"/>
</dbReference>
<evidence type="ECO:0000313" key="24">
    <source>
        <dbReference type="EMBL" id="KAL2335863.1"/>
    </source>
</evidence>
<gene>
    <name evidence="24" type="ORF">Fmac_010309</name>
</gene>
<dbReference type="Pfam" id="PF04565">
    <property type="entry name" value="RNA_pol_Rpb2_3"/>
    <property type="match status" value="1"/>
</dbReference>
<keyword evidence="7" id="KW-0479">Metal-binding</keyword>
<protein>
    <recommendedName>
        <fullName evidence="15">DNA-directed RNA polymerase subunit beta</fullName>
        <ecNumber evidence="15">2.7.7.6</ecNumber>
    </recommendedName>
</protein>
<comment type="subunit">
    <text evidence="3">Component of the RNA polymerase III (Pol III) complex consisting of 17 subunits.</text>
</comment>
<evidence type="ECO:0000259" key="17">
    <source>
        <dbReference type="Pfam" id="PF00562"/>
    </source>
</evidence>
<keyword evidence="5 15" id="KW-0808">Transferase</keyword>
<evidence type="ECO:0000256" key="2">
    <source>
        <dbReference type="ARBA" id="ARBA00006835"/>
    </source>
</evidence>
<dbReference type="GO" id="GO:0003899">
    <property type="term" value="F:DNA-directed RNA polymerase activity"/>
    <property type="evidence" value="ECO:0007669"/>
    <property type="project" value="UniProtKB-EC"/>
</dbReference>
<feature type="domain" description="RNA polymerase Rpb2" evidence="19">
    <location>
        <begin position="204"/>
        <end position="379"/>
    </location>
</feature>
<dbReference type="InterPro" id="IPR007641">
    <property type="entry name" value="RNA_pol_Rpb2_7"/>
</dbReference>
<proteinExistence type="inferred from homology"/>
<dbReference type="GO" id="GO:0005634">
    <property type="term" value="C:nucleus"/>
    <property type="evidence" value="ECO:0007669"/>
    <property type="project" value="UniProtKB-SubCell"/>
</dbReference>
<name>A0ABD1MJ67_9FABA</name>
<evidence type="ECO:0000259" key="19">
    <source>
        <dbReference type="Pfam" id="PF04561"/>
    </source>
</evidence>
<keyword evidence="8" id="KW-0863">Zinc-finger</keyword>
<comment type="catalytic activity">
    <reaction evidence="12 15">
        <text>RNA(n) + a ribonucleoside 5'-triphosphate = RNA(n+1) + diphosphate</text>
        <dbReference type="Rhea" id="RHEA:21248"/>
        <dbReference type="Rhea" id="RHEA-COMP:14527"/>
        <dbReference type="Rhea" id="RHEA-COMP:17342"/>
        <dbReference type="ChEBI" id="CHEBI:33019"/>
        <dbReference type="ChEBI" id="CHEBI:61557"/>
        <dbReference type="ChEBI" id="CHEBI:140395"/>
        <dbReference type="EC" id="2.7.7.6"/>
    </reaction>
</comment>
<feature type="domain" description="RNA polymerase Rpb2" evidence="21">
    <location>
        <begin position="457"/>
        <end position="521"/>
    </location>
</feature>
<dbReference type="FunFam" id="2.40.270.10:FF:000006">
    <property type="entry name" value="DNA-directed RNA polymerase subunit beta"/>
    <property type="match status" value="1"/>
</dbReference>
<dbReference type="Pfam" id="PF04563">
    <property type="entry name" value="RNA_pol_Rpb2_1"/>
    <property type="match status" value="1"/>
</dbReference>
<dbReference type="PANTHER" id="PTHR20856">
    <property type="entry name" value="DNA-DIRECTED RNA POLYMERASE I SUBUNIT 2"/>
    <property type="match status" value="1"/>
</dbReference>
<dbReference type="InterPro" id="IPR007645">
    <property type="entry name" value="RNA_pol_Rpb2_3"/>
</dbReference>
<evidence type="ECO:0000256" key="14">
    <source>
        <dbReference type="RuleBase" id="RU000434"/>
    </source>
</evidence>
<dbReference type="InterPro" id="IPR007644">
    <property type="entry name" value="RNA_pol_bsu_protrusion"/>
</dbReference>
<evidence type="ECO:0000313" key="25">
    <source>
        <dbReference type="Proteomes" id="UP001603857"/>
    </source>
</evidence>
<comment type="caution">
    <text evidence="24">The sequence shown here is derived from an EMBL/GenBank/DDBJ whole genome shotgun (WGS) entry which is preliminary data.</text>
</comment>
<feature type="domain" description="RNA polymerase Rpb2" evidence="18">
    <location>
        <begin position="1071"/>
        <end position="1161"/>
    </location>
</feature>
<feature type="domain" description="RNA polymerase Rpb2" evidence="22">
    <location>
        <begin position="558"/>
        <end position="618"/>
    </location>
</feature>
<feature type="domain" description="DNA-directed RNA polymerase subunit 2 hybrid-binding" evidence="17">
    <location>
        <begin position="687"/>
        <end position="1069"/>
    </location>
</feature>
<dbReference type="GO" id="GO:0009561">
    <property type="term" value="P:megagametogenesis"/>
    <property type="evidence" value="ECO:0007669"/>
    <property type="project" value="UniProtKB-ARBA"/>
</dbReference>
<dbReference type="FunFam" id="3.90.1110.10:FF:000006">
    <property type="entry name" value="DNA-directed RNA polymerase subunit beta"/>
    <property type="match status" value="1"/>
</dbReference>
<evidence type="ECO:0000259" key="21">
    <source>
        <dbReference type="Pfam" id="PF04565"/>
    </source>
</evidence>
<dbReference type="FunFam" id="3.90.1100.10:FF:000014">
    <property type="entry name" value="DNA-directed RNA polymerase subunit beta"/>
    <property type="match status" value="1"/>
</dbReference>
<evidence type="ECO:0000256" key="1">
    <source>
        <dbReference type="ARBA" id="ARBA00004123"/>
    </source>
</evidence>
<evidence type="ECO:0000256" key="7">
    <source>
        <dbReference type="ARBA" id="ARBA00022723"/>
    </source>
</evidence>
<evidence type="ECO:0000259" key="18">
    <source>
        <dbReference type="Pfam" id="PF04560"/>
    </source>
</evidence>
<dbReference type="GO" id="GO:0000428">
    <property type="term" value="C:DNA-directed RNA polymerase complex"/>
    <property type="evidence" value="ECO:0007669"/>
    <property type="project" value="UniProtKB-KW"/>
</dbReference>
<evidence type="ECO:0000256" key="16">
    <source>
        <dbReference type="SAM" id="MobiDB-lite"/>
    </source>
</evidence>
<evidence type="ECO:0000256" key="11">
    <source>
        <dbReference type="ARBA" id="ARBA00023242"/>
    </source>
</evidence>
<dbReference type="FunFam" id="2.40.270.10:FF:000011">
    <property type="entry name" value="DNA-directed RNA polymerase subunit beta"/>
    <property type="match status" value="1"/>
</dbReference>
<dbReference type="InterPro" id="IPR007647">
    <property type="entry name" value="RNA_pol_Rpb2_5"/>
</dbReference>
<keyword evidence="9" id="KW-0862">Zinc</keyword>
<dbReference type="PROSITE" id="PS01166">
    <property type="entry name" value="RNA_POL_BETA"/>
    <property type="match status" value="1"/>
</dbReference>
<evidence type="ECO:0000259" key="20">
    <source>
        <dbReference type="Pfam" id="PF04563"/>
    </source>
</evidence>
<dbReference type="Gene3D" id="2.40.50.150">
    <property type="match status" value="1"/>
</dbReference>
<keyword evidence="6 15" id="KW-0548">Nucleotidyltransferase</keyword>
<dbReference type="Proteomes" id="UP001603857">
    <property type="component" value="Unassembled WGS sequence"/>
</dbReference>
<dbReference type="FunFam" id="3.90.1800.10:FF:000002">
    <property type="entry name" value="DNA-directed RNA polymerase subunit beta"/>
    <property type="match status" value="1"/>
</dbReference>
<evidence type="ECO:0000256" key="15">
    <source>
        <dbReference type="RuleBase" id="RU363031"/>
    </source>
</evidence>
<keyword evidence="11" id="KW-0539">Nucleus</keyword>
<dbReference type="EC" id="2.7.7.6" evidence="15"/>
<evidence type="ECO:0000256" key="8">
    <source>
        <dbReference type="ARBA" id="ARBA00022771"/>
    </source>
</evidence>
<dbReference type="Gene3D" id="2.40.270.10">
    <property type="entry name" value="DNA-directed RNA polymerase, subunit 2, domain 6"/>
    <property type="match status" value="1"/>
</dbReference>
<dbReference type="Pfam" id="PF04567">
    <property type="entry name" value="RNA_pol_Rpb2_5"/>
    <property type="match status" value="1"/>
</dbReference>
<evidence type="ECO:0000259" key="23">
    <source>
        <dbReference type="Pfam" id="PF04567"/>
    </source>
</evidence>
<evidence type="ECO:0000256" key="9">
    <source>
        <dbReference type="ARBA" id="ARBA00022833"/>
    </source>
</evidence>
<keyword evidence="10 15" id="KW-0804">Transcription</keyword>
<dbReference type="AlphaFoldDB" id="A0ABD1MJ67"/>
<dbReference type="InterPro" id="IPR014724">
    <property type="entry name" value="RNA_pol_RPB2_OB-fold"/>
</dbReference>
<evidence type="ECO:0000256" key="13">
    <source>
        <dbReference type="ARBA" id="ARBA00058576"/>
    </source>
</evidence>
<dbReference type="InterPro" id="IPR015712">
    <property type="entry name" value="DNA-dir_RNA_pol_su2"/>
</dbReference>
<evidence type="ECO:0000256" key="10">
    <source>
        <dbReference type="ARBA" id="ARBA00023163"/>
    </source>
</evidence>
<dbReference type="SUPFAM" id="SSF64484">
    <property type="entry name" value="beta and beta-prime subunits of DNA dependent RNA-polymerase"/>
    <property type="match status" value="1"/>
</dbReference>
<organism evidence="24 25">
    <name type="scientific">Flemingia macrophylla</name>
    <dbReference type="NCBI Taxonomy" id="520843"/>
    <lineage>
        <taxon>Eukaryota</taxon>
        <taxon>Viridiplantae</taxon>
        <taxon>Streptophyta</taxon>
        <taxon>Embryophyta</taxon>
        <taxon>Tracheophyta</taxon>
        <taxon>Spermatophyta</taxon>
        <taxon>Magnoliopsida</taxon>
        <taxon>eudicotyledons</taxon>
        <taxon>Gunneridae</taxon>
        <taxon>Pentapetalae</taxon>
        <taxon>rosids</taxon>
        <taxon>fabids</taxon>
        <taxon>Fabales</taxon>
        <taxon>Fabaceae</taxon>
        <taxon>Papilionoideae</taxon>
        <taxon>50 kb inversion clade</taxon>
        <taxon>NPAAA clade</taxon>
        <taxon>indigoferoid/millettioid clade</taxon>
        <taxon>Phaseoleae</taxon>
        <taxon>Flemingia</taxon>
    </lineage>
</organism>
<dbReference type="InterPro" id="IPR007646">
    <property type="entry name" value="RNA_pol_Rpb2_4"/>
</dbReference>
<dbReference type="FunFam" id="3.90.1070.20:FF:000002">
    <property type="entry name" value="DNA-directed RNA polymerase subunit beta"/>
    <property type="match status" value="1"/>
</dbReference>
<dbReference type="Pfam" id="PF04561">
    <property type="entry name" value="RNA_pol_Rpb2_2"/>
    <property type="match status" value="1"/>
</dbReference>
<feature type="domain" description="RNA polymerase beta subunit protrusion" evidence="20">
    <location>
        <begin position="53"/>
        <end position="418"/>
    </location>
</feature>
<sequence>MVVGLKHDQFNGGNKVPDDPSGDSGFDQRILTAPIKSAVDKFQLLPEFLKVRGLVKQHLDSFNYFVRTGIKKIVRANNLMVATRYPHIYLRFSNVRIGKPSRTVEGITEELTPQMCRLSDQTYAAPIYVDVEYTHGSHDNPIKERRPGVVIGSMPIMLRSCCCVLYGRDEAELAKLGECPLDPGGYFVIKGTEKVILIQEQLSKNRIIIDTDKKRNITASVTCSTEKIKTKTVIVMENEKLWLELRQLSKVPLMVVLKAMGMESDQEVIQMVGRDPRYSLLLLPSIEECAKCKVYTREQAVKYLDAQVKSPKYSNNSAEKEGRALTILRDVFLANVPVHQGNFRPKCIYVAVMMRRIMDAILNQDAMDDKDYVGNKRLELSGQIISLLFEDLFKTMITDVKNYTDRLLDKPDKAKNHDISKGLTRFVDKISQGLERTLSTGNFDIKRFRMQRKGMTQVLQRLSFIGALGHMTRVSPQFEKSRKVSGPRALQPSQWGMLCPCDTPEGESCGLVKNLALMTHVTTDEEEDPLISLCYYLGVEDMEYLSAEELHTPDSFLVIFNGLILGKHRMPLRFATAIRKLRRAGKIGEFVSVYVNEKQHCVYLASDGGRVCRPLVIADKGISRIKQHHMKELMDGVRTFDDFLRDGLLEYLDVNEENNALIALYEGDATSETTHIEIEPFTILGVIAGLIPYPHHNQSPRNTYQCAMGKQAMGNIAFNQLCRMDSLLYLLVYPQRPLLTTKTIELVGYDKLGAGQNATVAVMSYSGYDIEDAIVMNKASLDRGFGRCIVMKKYSAVKKRYTNGTEDRIVRPNRAADTAGRMQLIWTDLILDEDGIAAPGEILRPNDIYINKQSPIDMRTPIAGSAANLPDSAYRSTAQSFKGHGGEVVDRVVLCPDKENNMCIKFLVRHTRRPELGDKFSSRHGQKGVCGTIVPQEDFPFSEKGICPDLIMNPHGFPSRMTVGKMIELLGGKAGVSCGRFHYGSAFGEISGHADKVETISETLVSKGFNYSGKDFIYSGITGCPLQAYIFMGPIYYQKLKHMVLDKMHARGSGPRVMLTRQPTEGRARNGGLRVGEMERDCLIAYGASMLIYERLMLSSDPFEVQVCTACGLLGYYNHKLKTGICSSCKNGDKISTMKLPYACKLMIQELQSMNIVPRLKLADA</sequence>
<comment type="subcellular location">
    <subcellularLocation>
        <location evidence="1">Nucleus</location>
    </subcellularLocation>
</comment>
<dbReference type="CDD" id="cd00653">
    <property type="entry name" value="RNA_pol_B_RPB2"/>
    <property type="match status" value="1"/>
</dbReference>
<comment type="function">
    <text evidence="15">DNA-dependent RNA polymerase catalyzes the transcription of DNA into RNA using the four ribonucleoside triphosphates as substrates.</text>
</comment>
<feature type="region of interest" description="Disordered" evidence="16">
    <location>
        <begin position="1"/>
        <end position="23"/>
    </location>
</feature>
<accession>A0ABD1MJ67</accession>
<evidence type="ECO:0000256" key="3">
    <source>
        <dbReference type="ARBA" id="ARBA00011206"/>
    </source>
</evidence>
<dbReference type="Gene3D" id="3.90.1100.10">
    <property type="match status" value="2"/>
</dbReference>
<keyword evidence="25" id="KW-1185">Reference proteome</keyword>
<evidence type="ECO:0000256" key="6">
    <source>
        <dbReference type="ARBA" id="ARBA00022695"/>
    </source>
</evidence>
<dbReference type="Pfam" id="PF00562">
    <property type="entry name" value="RNA_pol_Rpb2_6"/>
    <property type="match status" value="1"/>
</dbReference>
<evidence type="ECO:0000259" key="22">
    <source>
        <dbReference type="Pfam" id="PF04566"/>
    </source>
</evidence>
<dbReference type="Pfam" id="PF04560">
    <property type="entry name" value="RNA_pol_Rpb2_7"/>
    <property type="match status" value="1"/>
</dbReference>
<evidence type="ECO:0000256" key="12">
    <source>
        <dbReference type="ARBA" id="ARBA00048552"/>
    </source>
</evidence>
<feature type="domain" description="RNA polymerase Rpb2" evidence="23">
    <location>
        <begin position="640"/>
        <end position="672"/>
    </location>
</feature>
<dbReference type="InterPro" id="IPR007642">
    <property type="entry name" value="RNA_pol_Rpb2_2"/>
</dbReference>
<dbReference type="EMBL" id="JBGMDY010000004">
    <property type="protein sequence ID" value="KAL2335863.1"/>
    <property type="molecule type" value="Genomic_DNA"/>
</dbReference>
<evidence type="ECO:0000256" key="4">
    <source>
        <dbReference type="ARBA" id="ARBA00022478"/>
    </source>
</evidence>
<dbReference type="Gene3D" id="3.90.1800.10">
    <property type="entry name" value="RNA polymerase alpha subunit dimerisation domain"/>
    <property type="match status" value="1"/>
</dbReference>
<keyword evidence="4 15" id="KW-0240">DNA-directed RNA polymerase</keyword>
<evidence type="ECO:0000256" key="5">
    <source>
        <dbReference type="ARBA" id="ARBA00022679"/>
    </source>
</evidence>
<dbReference type="InterPro" id="IPR007120">
    <property type="entry name" value="DNA-dir_RNAP_su2_dom"/>
</dbReference>
<comment type="similarity">
    <text evidence="2 14">Belongs to the RNA polymerase beta chain family.</text>
</comment>
<dbReference type="InterPro" id="IPR037033">
    <property type="entry name" value="DNA-dir_RNAP_su2_hyb_sf"/>
</dbReference>
<comment type="function">
    <text evidence="13">Essential for the completion of the three rounds of mitosis in female megaspores required for the development of mature gametophytes.</text>
</comment>
<dbReference type="Pfam" id="PF04566">
    <property type="entry name" value="RNA_pol_Rpb2_4"/>
    <property type="match status" value="1"/>
</dbReference>
<dbReference type="FunFam" id="3.90.1100.10:FF:000021">
    <property type="entry name" value="DNA-directed RNA polymerase subunit beta"/>
    <property type="match status" value="1"/>
</dbReference>